<gene>
    <name evidence="1" type="ORF">URODEC1_LOCUS95916</name>
</gene>
<evidence type="ECO:0000313" key="1">
    <source>
        <dbReference type="EMBL" id="CAL5057912.1"/>
    </source>
</evidence>
<dbReference type="AlphaFoldDB" id="A0ABC9EJ86"/>
<organism evidence="1 2">
    <name type="scientific">Urochloa decumbens</name>
    <dbReference type="NCBI Taxonomy" id="240449"/>
    <lineage>
        <taxon>Eukaryota</taxon>
        <taxon>Viridiplantae</taxon>
        <taxon>Streptophyta</taxon>
        <taxon>Embryophyta</taxon>
        <taxon>Tracheophyta</taxon>
        <taxon>Spermatophyta</taxon>
        <taxon>Magnoliopsida</taxon>
        <taxon>Liliopsida</taxon>
        <taxon>Poales</taxon>
        <taxon>Poaceae</taxon>
        <taxon>PACMAD clade</taxon>
        <taxon>Panicoideae</taxon>
        <taxon>Panicodae</taxon>
        <taxon>Paniceae</taxon>
        <taxon>Melinidinae</taxon>
        <taxon>Urochloa</taxon>
    </lineage>
</organism>
<sequence>MPHRKLVLICLQEMCIAFAKKKTLKNNAYLWRCIRQEHGREVSVQADVVHWRAVGVEEPIVPLRRRARLKVLIKQREHVHIHGRGRPQRRALLHLDPLQQVPDVRPGVLRRGARLVGVPPRRPPRLRHLHLDVREPEPPDRRVHGVHLRVQHVVVPEPRPAVDHAGGVGLEQHVLQRHPRRVVLVREVRVAVDEERRPRRRQELQEWAEVVERRRGELPRRGRERRAHDVQGVRRGDVDAAAQAERVEGAVHGHHGREHGRLERRVVALEHLVAHGDAGDARPRAEVGDNVLLHPGLCCGGGGGDGRDGLVADAHHELHARAQERAEHVGVRVVELHLADPHGTEQPRHPRRGWEVVRDLPVVDADR</sequence>
<evidence type="ECO:0000313" key="2">
    <source>
        <dbReference type="Proteomes" id="UP001497457"/>
    </source>
</evidence>
<proteinExistence type="predicted"/>
<protein>
    <submittedName>
        <fullName evidence="1">Uncharacterized protein</fullName>
    </submittedName>
</protein>
<keyword evidence="2" id="KW-1185">Reference proteome</keyword>
<name>A0ABC9EJ86_9POAL</name>
<dbReference type="Proteomes" id="UP001497457">
    <property type="component" value="Chromosome 4rd"/>
</dbReference>
<dbReference type="EMBL" id="OZ075114">
    <property type="protein sequence ID" value="CAL5057912.1"/>
    <property type="molecule type" value="Genomic_DNA"/>
</dbReference>
<reference evidence="1" key="1">
    <citation type="submission" date="2024-10" db="EMBL/GenBank/DDBJ databases">
        <authorList>
            <person name="Ryan C."/>
        </authorList>
    </citation>
    <scope>NUCLEOTIDE SEQUENCE [LARGE SCALE GENOMIC DNA]</scope>
</reference>
<accession>A0ABC9EJ86</accession>